<keyword evidence="3 5" id="KW-1133">Transmembrane helix</keyword>
<reference evidence="7" key="1">
    <citation type="submission" date="2016-10" db="EMBL/GenBank/DDBJ databases">
        <authorList>
            <person name="Varghese N."/>
            <person name="Submissions S."/>
        </authorList>
    </citation>
    <scope>NUCLEOTIDE SEQUENCE [LARGE SCALE GENOMIC DNA]</scope>
    <source>
        <strain evidence="7">MPL-11</strain>
    </source>
</reference>
<name>A0A1H0ZCM5_9LACT</name>
<comment type="subcellular location">
    <subcellularLocation>
        <location evidence="1">Endomembrane system</location>
        <topology evidence="1">Multi-pass membrane protein</topology>
    </subcellularLocation>
</comment>
<keyword evidence="2 5" id="KW-0812">Transmembrane</keyword>
<accession>A0A1H0ZCM5</accession>
<feature type="transmembrane region" description="Helical" evidence="5">
    <location>
        <begin position="20"/>
        <end position="40"/>
    </location>
</feature>
<feature type="transmembrane region" description="Helical" evidence="5">
    <location>
        <begin position="149"/>
        <end position="169"/>
    </location>
</feature>
<proteinExistence type="predicted"/>
<evidence type="ECO:0000256" key="3">
    <source>
        <dbReference type="ARBA" id="ARBA00022989"/>
    </source>
</evidence>
<dbReference type="RefSeq" id="WP_218123360.1">
    <property type="nucleotide sequence ID" value="NZ_CP084916.1"/>
</dbReference>
<dbReference type="InterPro" id="IPR008217">
    <property type="entry name" value="Ccc1_fam"/>
</dbReference>
<protein>
    <submittedName>
        <fullName evidence="6">Predicted Fe2+/Mn2+ transporter, VIT1/CCC1 family</fullName>
    </submittedName>
</protein>
<evidence type="ECO:0000256" key="1">
    <source>
        <dbReference type="ARBA" id="ARBA00004127"/>
    </source>
</evidence>
<dbReference type="EMBL" id="FNJW01000008">
    <property type="protein sequence ID" value="SDQ25142.1"/>
    <property type="molecule type" value="Genomic_DNA"/>
</dbReference>
<feature type="transmembrane region" description="Helical" evidence="5">
    <location>
        <begin position="210"/>
        <end position="232"/>
    </location>
</feature>
<evidence type="ECO:0000256" key="2">
    <source>
        <dbReference type="ARBA" id="ARBA00022692"/>
    </source>
</evidence>
<dbReference type="Proteomes" id="UP000199481">
    <property type="component" value="Unassembled WGS sequence"/>
</dbReference>
<sequence>MTNPRKKRQTSNGKYIKSIVYGGLDGIVTTFAVVAGSVGGELSLNVILILGFSNLLADGFSMAVGDYLSTKSQNEYEKMTWQKEQLEIVNHHEKEVKRMMESFVDQGVDKEDANVIVKTLAKYEKPFINQVWKEKYGSDSTEQLPLKNALATFLSFSLFGVVPLLTYVFSLGLPILVQNSFFIASMLTGITLFILGAVKSKINQSNWLKSGIEMLVVGGLAAVVAYIVGVILGSL</sequence>
<feature type="transmembrane region" description="Helical" evidence="5">
    <location>
        <begin position="175"/>
        <end position="198"/>
    </location>
</feature>
<keyword evidence="7" id="KW-1185">Reference proteome</keyword>
<evidence type="ECO:0000313" key="7">
    <source>
        <dbReference type="Proteomes" id="UP000199481"/>
    </source>
</evidence>
<dbReference type="Pfam" id="PF01988">
    <property type="entry name" value="VIT1"/>
    <property type="match status" value="1"/>
</dbReference>
<dbReference type="AlphaFoldDB" id="A0A1H0ZCM5"/>
<dbReference type="GO" id="GO:0030026">
    <property type="term" value="P:intracellular manganese ion homeostasis"/>
    <property type="evidence" value="ECO:0007669"/>
    <property type="project" value="InterPro"/>
</dbReference>
<feature type="transmembrane region" description="Helical" evidence="5">
    <location>
        <begin position="46"/>
        <end position="69"/>
    </location>
</feature>
<evidence type="ECO:0000256" key="4">
    <source>
        <dbReference type="ARBA" id="ARBA00023136"/>
    </source>
</evidence>
<dbReference type="GO" id="GO:0005384">
    <property type="term" value="F:manganese ion transmembrane transporter activity"/>
    <property type="evidence" value="ECO:0007669"/>
    <property type="project" value="InterPro"/>
</dbReference>
<organism evidence="6 7">
    <name type="scientific">Carnobacterium viridans</name>
    <dbReference type="NCBI Taxonomy" id="174587"/>
    <lineage>
        <taxon>Bacteria</taxon>
        <taxon>Bacillati</taxon>
        <taxon>Bacillota</taxon>
        <taxon>Bacilli</taxon>
        <taxon>Lactobacillales</taxon>
        <taxon>Carnobacteriaceae</taxon>
        <taxon>Carnobacterium</taxon>
    </lineage>
</organism>
<keyword evidence="4 5" id="KW-0472">Membrane</keyword>
<gene>
    <name evidence="6" type="ORF">SAMN04487752_1443</name>
</gene>
<dbReference type="PANTHER" id="PTHR31851">
    <property type="entry name" value="FE(2+)/MN(2+) TRANSPORTER PCL1"/>
    <property type="match status" value="1"/>
</dbReference>
<evidence type="ECO:0000256" key="5">
    <source>
        <dbReference type="SAM" id="Phobius"/>
    </source>
</evidence>
<evidence type="ECO:0000313" key="6">
    <source>
        <dbReference type="EMBL" id="SDQ25142.1"/>
    </source>
</evidence>
<dbReference type="GO" id="GO:0012505">
    <property type="term" value="C:endomembrane system"/>
    <property type="evidence" value="ECO:0007669"/>
    <property type="project" value="UniProtKB-SubCell"/>
</dbReference>